<gene>
    <name evidence="1" type="ORF">IX91_25560</name>
    <name evidence="2" type="ORF">VITU9109_21034</name>
</gene>
<dbReference type="Proteomes" id="UP000003836">
    <property type="component" value="Unassembled WGS sequence"/>
</dbReference>
<reference evidence="2 3" key="2">
    <citation type="journal article" date="2012" name="Int. J. Syst. Evol. Microbiol.">
        <title>Vibrio caribbeanicus sp. nov., isolated from the marine sponge Scleritoderma cyanea.</title>
        <authorList>
            <person name="Hoffmann M."/>
            <person name="Monday S.R."/>
            <person name="Allard M.W."/>
            <person name="Strain E.A."/>
            <person name="Whittaker P."/>
            <person name="Naum M."/>
            <person name="McCarthy P.J."/>
            <person name="Lopez J.V."/>
            <person name="Fischer M."/>
            <person name="Brown E.W."/>
        </authorList>
    </citation>
    <scope>NUCLEOTIDE SEQUENCE [LARGE SCALE GENOMIC DNA]</scope>
    <source>
        <strain evidence="2 3">ATCC 19109</strain>
    </source>
</reference>
<dbReference type="PATRIC" id="fig|1051646.9.peg.5122"/>
<keyword evidence="3" id="KW-1185">Reference proteome</keyword>
<evidence type="ECO:0000313" key="1">
    <source>
        <dbReference type="EMBL" id="AIW17427.1"/>
    </source>
</evidence>
<dbReference type="HOGENOM" id="CLU_1015450_0_0_6"/>
<evidence type="ECO:0000313" key="4">
    <source>
        <dbReference type="Proteomes" id="UP000030071"/>
    </source>
</evidence>
<proteinExistence type="predicted"/>
<keyword evidence="1" id="KW-0614">Plasmid</keyword>
<accession>F9T574</accession>
<organism evidence="1 4">
    <name type="scientific">Vibrio tubiashii ATCC 19109</name>
    <dbReference type="NCBI Taxonomy" id="1051646"/>
    <lineage>
        <taxon>Bacteria</taxon>
        <taxon>Pseudomonadati</taxon>
        <taxon>Pseudomonadota</taxon>
        <taxon>Gammaproteobacteria</taxon>
        <taxon>Vibrionales</taxon>
        <taxon>Vibrionaceae</taxon>
        <taxon>Vibrio</taxon>
        <taxon>Vibrio oreintalis group</taxon>
    </lineage>
</organism>
<dbReference type="EMBL" id="AFWI01000146">
    <property type="protein sequence ID" value="EGU55271.1"/>
    <property type="molecule type" value="Genomic_DNA"/>
</dbReference>
<name>F9T574_9VIBR</name>
<evidence type="ECO:0008006" key="5">
    <source>
        <dbReference type="Google" id="ProtNLM"/>
    </source>
</evidence>
<evidence type="ECO:0000313" key="3">
    <source>
        <dbReference type="Proteomes" id="UP000003836"/>
    </source>
</evidence>
<protein>
    <recommendedName>
        <fullName evidence="5">HNH endonuclease</fullName>
    </recommendedName>
</protein>
<dbReference type="KEGG" id="vtu:IX91_25560"/>
<dbReference type="AlphaFoldDB" id="F9T574"/>
<dbReference type="EMBL" id="CP009358">
    <property type="protein sequence ID" value="AIW17427.1"/>
    <property type="molecule type" value="Genomic_DNA"/>
</dbReference>
<reference evidence="1 4" key="3">
    <citation type="submission" date="2014-08" db="EMBL/GenBank/DDBJ databases">
        <title>First Complete Genome Sequence of the Shellfish Pathogen Vibrio tubiashii.</title>
        <authorList>
            <person name="Richards G.P."/>
            <person name="Needleman D.S."/>
            <person name="Watson M.A."/>
            <person name="Bono J.L."/>
        </authorList>
    </citation>
    <scope>NUCLEOTIDE SEQUENCE [LARGE SCALE GENOMIC DNA]</scope>
    <source>
        <strain evidence="1 4">ATCC 19109</strain>
        <plasmid evidence="1">p57</plasmid>
        <plasmid evidence="4">Plasmid p57</plasmid>
    </source>
</reference>
<reference evidence="2" key="1">
    <citation type="submission" date="2011-08" db="EMBL/GenBank/DDBJ databases">
        <authorList>
            <person name="Hoffman M."/>
            <person name="Strain E.A."/>
            <person name="Brown E."/>
            <person name="Allard M.W."/>
        </authorList>
    </citation>
    <scope>NUCLEOTIDE SEQUENCE</scope>
    <source>
        <strain evidence="2">ATCC 19109</strain>
    </source>
</reference>
<dbReference type="eggNOG" id="COG1403">
    <property type="taxonomic scope" value="Bacteria"/>
</dbReference>
<geneLocation type="plasmid" evidence="1 4">
    <name>p57</name>
</geneLocation>
<dbReference type="Proteomes" id="UP000030071">
    <property type="component" value="Plasmid p57"/>
</dbReference>
<sequence>MQIEYGYQENWLYYKCKENDLVELYQDYKSQGVFDALLGITDRSYYPPRLSVELVPSSSWFDNVRSRVTPQEWSFLKKNTAKNAKYRCEICKGKGPKWPVECHEIWHYDDVRHIQTLLGLTALCPACHEVKHIGFTSLKGKELEATAHLALVNGWSYKGASDYVSYCFEIWRKRSEKNWEIDISWLEKMGVTPLQNTSSEEPYDAEQLVLPVSLNDQSTFPPTSINDKSSDVIKNKIEIPDVIASTNINKPKNIGFIKRLWNSFKIIPTKKEKP</sequence>
<evidence type="ECO:0000313" key="2">
    <source>
        <dbReference type="EMBL" id="EGU55271.1"/>
    </source>
</evidence>